<organism evidence="1 2">
    <name type="scientific">Panagrolaimus sp. ES5</name>
    <dbReference type="NCBI Taxonomy" id="591445"/>
    <lineage>
        <taxon>Eukaryota</taxon>
        <taxon>Metazoa</taxon>
        <taxon>Ecdysozoa</taxon>
        <taxon>Nematoda</taxon>
        <taxon>Chromadorea</taxon>
        <taxon>Rhabditida</taxon>
        <taxon>Tylenchina</taxon>
        <taxon>Panagrolaimomorpha</taxon>
        <taxon>Panagrolaimoidea</taxon>
        <taxon>Panagrolaimidae</taxon>
        <taxon>Panagrolaimus</taxon>
    </lineage>
</organism>
<evidence type="ECO:0000313" key="2">
    <source>
        <dbReference type="WBParaSite" id="ES5_v2.g24125.t1"/>
    </source>
</evidence>
<dbReference type="Proteomes" id="UP000887579">
    <property type="component" value="Unplaced"/>
</dbReference>
<reference evidence="2" key="1">
    <citation type="submission" date="2022-11" db="UniProtKB">
        <authorList>
            <consortium name="WormBaseParasite"/>
        </authorList>
    </citation>
    <scope>IDENTIFICATION</scope>
</reference>
<evidence type="ECO:0000313" key="1">
    <source>
        <dbReference type="Proteomes" id="UP000887579"/>
    </source>
</evidence>
<name>A0AC34G332_9BILA</name>
<sequence length="290" mass="32969">MEPMLIPWMLNRKRHASMELTEMPLAKKPNLNTKPQFKLISFCQRDLAETCRFIFVYAKIPYESVTFFDLKAFLKVKEAAGSMDFPQLDWNGKMIHGNDAISRMLAKMYGLAGVGIFEQAQADTIVGIVQNLSHAIIEYTKGAFGVHAIDKEKVYKETFEPGVKKYFEMLEKYASQGPEDGLFFSSGVTYADFAVANIFQLVAVLHPELLIQYKNVKAIAQRVFSLPQLKTYLASRPSIKDLMEKTRSLKQNFENAKTVCAEIPEENLKEITFYLQCNATSGETIPLNYQ</sequence>
<proteinExistence type="predicted"/>
<accession>A0AC34G332</accession>
<dbReference type="WBParaSite" id="ES5_v2.g24125.t1">
    <property type="protein sequence ID" value="ES5_v2.g24125.t1"/>
    <property type="gene ID" value="ES5_v2.g24125"/>
</dbReference>
<protein>
    <submittedName>
        <fullName evidence="2">Glutathione S-transferase</fullName>
    </submittedName>
</protein>